<evidence type="ECO:0000313" key="3">
    <source>
        <dbReference type="Proteomes" id="UP000006055"/>
    </source>
</evidence>
<dbReference type="InterPro" id="IPR045864">
    <property type="entry name" value="aa-tRNA-synth_II/BPL/LPL"/>
</dbReference>
<accession>I4C1M6</accession>
<reference evidence="3" key="1">
    <citation type="submission" date="2012-06" db="EMBL/GenBank/DDBJ databases">
        <title>Complete sequence of chromosome of Desulfomonile tiedjei DSM 6799.</title>
        <authorList>
            <person name="Lucas S."/>
            <person name="Copeland A."/>
            <person name="Lapidus A."/>
            <person name="Glavina del Rio T."/>
            <person name="Dalin E."/>
            <person name="Tice H."/>
            <person name="Bruce D."/>
            <person name="Goodwin L."/>
            <person name="Pitluck S."/>
            <person name="Peters L."/>
            <person name="Ovchinnikova G."/>
            <person name="Zeytun A."/>
            <person name="Lu M."/>
            <person name="Kyrpides N."/>
            <person name="Mavromatis K."/>
            <person name="Ivanova N."/>
            <person name="Brettin T."/>
            <person name="Detter J.C."/>
            <person name="Han C."/>
            <person name="Larimer F."/>
            <person name="Land M."/>
            <person name="Hauser L."/>
            <person name="Markowitz V."/>
            <person name="Cheng J.-F."/>
            <person name="Hugenholtz P."/>
            <person name="Woyke T."/>
            <person name="Wu D."/>
            <person name="Spring S."/>
            <person name="Schroeder M."/>
            <person name="Brambilla E."/>
            <person name="Klenk H.-P."/>
            <person name="Eisen J.A."/>
        </authorList>
    </citation>
    <scope>NUCLEOTIDE SEQUENCE [LARGE SCALE GENOMIC DNA]</scope>
    <source>
        <strain evidence="3">ATCC 49306 / DSM 6799 / DCB-1</strain>
    </source>
</reference>
<sequence length="342" mass="38537">MELYNLGRVPWEQSQLIYHALAYLGREAMCTCFPATPYFSIGYHQDISQEVDLDFSTDNKIPVFRREVGGGAVYLDSNQVFFQLVLHQKNPHISMCREAFYRKFLEPVVKVYRRLGIPAHYRRTADIAVGDRKISGIGAGEIGDCAVLVGNVILDFDFDTMCKMLRMPDESFRARVRAAMEDNMTTVRREIGNQASRWNQAEIAGLLVAEFEKLLGSFVPHDVDSELRCKMEELQDLMTTRDWLHQNNRPAVARIVTIRSGLQLCQESVETPVGPMSIEFEIRDGVSAHVSISGEACQHPGSEFARLESALIGISPKEIRTAVSEHFAPVQMPTPILTDEPV</sequence>
<dbReference type="PANTHER" id="PTHR43679:SF2">
    <property type="entry name" value="OCTANOYL-[GCVH]:PROTEIN N-OCTANOYLTRANSFERASE"/>
    <property type="match status" value="1"/>
</dbReference>
<feature type="domain" description="BPL/LPL catalytic" evidence="1">
    <location>
        <begin position="23"/>
        <end position="219"/>
    </location>
</feature>
<evidence type="ECO:0000259" key="1">
    <source>
        <dbReference type="PROSITE" id="PS51733"/>
    </source>
</evidence>
<proteinExistence type="predicted"/>
<dbReference type="KEGG" id="dti:Desti_0742"/>
<protein>
    <submittedName>
        <fullName evidence="2">Lipoate-protein ligase A</fullName>
    </submittedName>
</protein>
<dbReference type="Proteomes" id="UP000006055">
    <property type="component" value="Chromosome"/>
</dbReference>
<dbReference type="OrthoDB" id="9787898at2"/>
<name>I4C1M6_DESTA</name>
<dbReference type="Gene3D" id="3.30.390.50">
    <property type="entry name" value="CO dehydrogenase flavoprotein, C-terminal domain"/>
    <property type="match status" value="1"/>
</dbReference>
<dbReference type="GO" id="GO:0016874">
    <property type="term" value="F:ligase activity"/>
    <property type="evidence" value="ECO:0007669"/>
    <property type="project" value="UniProtKB-KW"/>
</dbReference>
<dbReference type="EMBL" id="CP003360">
    <property type="protein sequence ID" value="AFM23467.1"/>
    <property type="molecule type" value="Genomic_DNA"/>
</dbReference>
<dbReference type="RefSeq" id="WP_014808623.1">
    <property type="nucleotide sequence ID" value="NC_018025.1"/>
</dbReference>
<organism evidence="2 3">
    <name type="scientific">Desulfomonile tiedjei (strain ATCC 49306 / DSM 6799 / DCB-1)</name>
    <dbReference type="NCBI Taxonomy" id="706587"/>
    <lineage>
        <taxon>Bacteria</taxon>
        <taxon>Pseudomonadati</taxon>
        <taxon>Thermodesulfobacteriota</taxon>
        <taxon>Desulfomonilia</taxon>
        <taxon>Desulfomonilales</taxon>
        <taxon>Desulfomonilaceae</taxon>
        <taxon>Desulfomonile</taxon>
    </lineage>
</organism>
<dbReference type="HOGENOM" id="CLU_022986_1_1_7"/>
<dbReference type="InterPro" id="IPR050664">
    <property type="entry name" value="Octanoyltrans_LipM/LipL"/>
</dbReference>
<dbReference type="AlphaFoldDB" id="I4C1M6"/>
<dbReference type="PROSITE" id="PS51733">
    <property type="entry name" value="BPL_LPL_CATALYTIC"/>
    <property type="match status" value="1"/>
</dbReference>
<dbReference type="Gene3D" id="3.30.930.10">
    <property type="entry name" value="Bira Bifunctional Protein, Domain 2"/>
    <property type="match status" value="1"/>
</dbReference>
<dbReference type="STRING" id="706587.Desti_0742"/>
<dbReference type="PANTHER" id="PTHR43679">
    <property type="entry name" value="OCTANOYLTRANSFERASE LIPM-RELATED"/>
    <property type="match status" value="1"/>
</dbReference>
<dbReference type="eggNOG" id="COG0095">
    <property type="taxonomic scope" value="Bacteria"/>
</dbReference>
<dbReference type="Pfam" id="PF21948">
    <property type="entry name" value="LplA-B_cat"/>
    <property type="match status" value="1"/>
</dbReference>
<dbReference type="SUPFAM" id="SSF55681">
    <property type="entry name" value="Class II aaRS and biotin synthetases"/>
    <property type="match status" value="1"/>
</dbReference>
<keyword evidence="3" id="KW-1185">Reference proteome</keyword>
<gene>
    <name evidence="2" type="ordered locus">Desti_0742</name>
</gene>
<keyword evidence="2" id="KW-0436">Ligase</keyword>
<evidence type="ECO:0000313" key="2">
    <source>
        <dbReference type="EMBL" id="AFM23467.1"/>
    </source>
</evidence>
<dbReference type="InterPro" id="IPR004143">
    <property type="entry name" value="BPL_LPL_catalytic"/>
</dbReference>